<proteinExistence type="predicted"/>
<sequence>MTVSYTKLVDVVTEVVDSATPTGRVLQPRKLTHSGEEVAGAIARVAPANTTSAALGKDTFHSEIEITIANAGTDITFPAPFAGKIVGGYAVKSGTSADAGDKVEVSLAGTVYAAALLNVADKVQTPLTIDLVAGNAFAEGATITVNPTKSTDCACTVFLKLKRTA</sequence>
<name>A0A6J5P2X6_9CAUD</name>
<gene>
    <name evidence="1" type="ORF">UFOVP777_6</name>
</gene>
<accession>A0A6J5P2X6</accession>
<protein>
    <submittedName>
        <fullName evidence="1">Uncharacterized protein</fullName>
    </submittedName>
</protein>
<evidence type="ECO:0000313" key="1">
    <source>
        <dbReference type="EMBL" id="CAB4161844.1"/>
    </source>
</evidence>
<organism evidence="1">
    <name type="scientific">uncultured Caudovirales phage</name>
    <dbReference type="NCBI Taxonomy" id="2100421"/>
    <lineage>
        <taxon>Viruses</taxon>
        <taxon>Duplodnaviria</taxon>
        <taxon>Heunggongvirae</taxon>
        <taxon>Uroviricota</taxon>
        <taxon>Caudoviricetes</taxon>
        <taxon>Peduoviridae</taxon>
        <taxon>Maltschvirus</taxon>
        <taxon>Maltschvirus maltsch</taxon>
    </lineage>
</organism>
<reference evidence="1" key="1">
    <citation type="submission" date="2020-04" db="EMBL/GenBank/DDBJ databases">
        <authorList>
            <person name="Chiriac C."/>
            <person name="Salcher M."/>
            <person name="Ghai R."/>
            <person name="Kavagutti S V."/>
        </authorList>
    </citation>
    <scope>NUCLEOTIDE SEQUENCE</scope>
</reference>
<dbReference type="EMBL" id="LR796723">
    <property type="protein sequence ID" value="CAB4161844.1"/>
    <property type="molecule type" value="Genomic_DNA"/>
</dbReference>